<dbReference type="InterPro" id="IPR025619">
    <property type="entry name" value="YlzJ"/>
</dbReference>
<protein>
    <submittedName>
        <fullName evidence="1">Uncharacterized protein</fullName>
    </submittedName>
</protein>
<keyword evidence="2" id="KW-1185">Reference proteome</keyword>
<reference evidence="1 2" key="1">
    <citation type="submission" date="2021-01" db="EMBL/GenBank/DDBJ databases">
        <title>Genomic Encyclopedia of Type Strains, Phase IV (KMG-IV): sequencing the most valuable type-strain genomes for metagenomic binning, comparative biology and taxonomic classification.</title>
        <authorList>
            <person name="Goeker M."/>
        </authorList>
    </citation>
    <scope>NUCLEOTIDE SEQUENCE [LARGE SCALE GENOMIC DNA]</scope>
    <source>
        <strain evidence="1 2">DSM 23711</strain>
    </source>
</reference>
<dbReference type="Proteomes" id="UP001296943">
    <property type="component" value="Unassembled WGS sequence"/>
</dbReference>
<comment type="caution">
    <text evidence="1">The sequence shown here is derived from an EMBL/GenBank/DDBJ whole genome shotgun (WGS) entry which is preliminary data.</text>
</comment>
<dbReference type="Pfam" id="PF14035">
    <property type="entry name" value="YlzJ"/>
    <property type="match status" value="1"/>
</dbReference>
<proteinExistence type="predicted"/>
<sequence length="69" mass="7994">MILYTPLSETDIFPTELKDYQKRQTVQVDGRIVELEQIEEGSYRVVQLLSTNPQDYLNQSLHPGEIISI</sequence>
<organism evidence="1 2">
    <name type="scientific">Aquibacillus albus</name>
    <dbReference type="NCBI Taxonomy" id="1168171"/>
    <lineage>
        <taxon>Bacteria</taxon>
        <taxon>Bacillati</taxon>
        <taxon>Bacillota</taxon>
        <taxon>Bacilli</taxon>
        <taxon>Bacillales</taxon>
        <taxon>Bacillaceae</taxon>
        <taxon>Aquibacillus</taxon>
    </lineage>
</organism>
<dbReference type="EMBL" id="JAFBDR010000014">
    <property type="protein sequence ID" value="MBM7572082.1"/>
    <property type="molecule type" value="Genomic_DNA"/>
</dbReference>
<accession>A0ABS2N1R9</accession>
<evidence type="ECO:0000313" key="2">
    <source>
        <dbReference type="Proteomes" id="UP001296943"/>
    </source>
</evidence>
<dbReference type="RefSeq" id="WP_204500215.1">
    <property type="nucleotide sequence ID" value="NZ_JAFBDR010000014.1"/>
</dbReference>
<evidence type="ECO:0000313" key="1">
    <source>
        <dbReference type="EMBL" id="MBM7572082.1"/>
    </source>
</evidence>
<gene>
    <name evidence="1" type="ORF">JOC48_002585</name>
</gene>
<name>A0ABS2N1R9_9BACI</name>